<accession>A0A7R7EHX2</accession>
<evidence type="ECO:0008006" key="3">
    <source>
        <dbReference type="Google" id="ProtNLM"/>
    </source>
</evidence>
<dbReference type="Gene3D" id="3.30.2020.10">
    <property type="entry name" value="NE0471-like N-terminal domain"/>
    <property type="match status" value="1"/>
</dbReference>
<dbReference type="InterPro" id="IPR018841">
    <property type="entry name" value="DUF2442"/>
</dbReference>
<sequence length="99" mass="11231">MYTINGIVYANQSSSDIKVQSVKALDNMMMIVTFTSGEKRLFDATILLNMPVFKVLENVNVYNSVKVEYGVVIWNNGELDVAPEYVYKNSYSYNEIITA</sequence>
<dbReference type="RefSeq" id="WP_271714353.1">
    <property type="nucleotide sequence ID" value="NZ_AP024169.1"/>
</dbReference>
<dbReference type="AlphaFoldDB" id="A0A7R7EHX2"/>
<name>A0A7R7EHX2_9FIRM</name>
<dbReference type="Pfam" id="PF10387">
    <property type="entry name" value="DUF2442"/>
    <property type="match status" value="1"/>
</dbReference>
<dbReference type="SUPFAM" id="SSF143880">
    <property type="entry name" value="NE0471 N-terminal domain-like"/>
    <property type="match status" value="1"/>
</dbReference>
<dbReference type="InterPro" id="IPR036782">
    <property type="entry name" value="NE0471-like_N"/>
</dbReference>
<keyword evidence="2" id="KW-1185">Reference proteome</keyword>
<protein>
    <recommendedName>
        <fullName evidence="3">DUF2442 domain-containing protein</fullName>
    </recommendedName>
</protein>
<dbReference type="EMBL" id="AP024169">
    <property type="protein sequence ID" value="BCN29055.1"/>
    <property type="molecule type" value="Genomic_DNA"/>
</dbReference>
<organism evidence="1 2">
    <name type="scientific">Anaeromicropila herbilytica</name>
    <dbReference type="NCBI Taxonomy" id="2785025"/>
    <lineage>
        <taxon>Bacteria</taxon>
        <taxon>Bacillati</taxon>
        <taxon>Bacillota</taxon>
        <taxon>Clostridia</taxon>
        <taxon>Lachnospirales</taxon>
        <taxon>Lachnospiraceae</taxon>
        <taxon>Anaeromicropila</taxon>
    </lineage>
</organism>
<reference evidence="1 2" key="1">
    <citation type="submission" date="2020-11" db="EMBL/GenBank/DDBJ databases">
        <title>Draft genome sequencing of a Lachnospiraceae strain isolated from anoxic soil subjected to BSD treatment.</title>
        <authorList>
            <person name="Uek A."/>
            <person name="Tonouchi A."/>
        </authorList>
    </citation>
    <scope>NUCLEOTIDE SEQUENCE [LARGE SCALE GENOMIC DNA]</scope>
    <source>
        <strain evidence="1 2">TB5</strain>
    </source>
</reference>
<evidence type="ECO:0000313" key="1">
    <source>
        <dbReference type="EMBL" id="BCN29055.1"/>
    </source>
</evidence>
<dbReference type="Proteomes" id="UP000595897">
    <property type="component" value="Chromosome"/>
</dbReference>
<gene>
    <name evidence="1" type="ORF">bsdtb5_03500</name>
</gene>
<dbReference type="KEGG" id="ahb:bsdtb5_03500"/>
<evidence type="ECO:0000313" key="2">
    <source>
        <dbReference type="Proteomes" id="UP000595897"/>
    </source>
</evidence>
<proteinExistence type="predicted"/>